<accession>A0A177LSJ8</accession>
<dbReference type="PANTHER" id="PTHR14119:SF3">
    <property type="entry name" value="ISOCHORISMATASE DOMAIN-CONTAINING PROTEIN 2"/>
    <property type="match status" value="1"/>
</dbReference>
<evidence type="ECO:0000259" key="1">
    <source>
        <dbReference type="Pfam" id="PF00857"/>
    </source>
</evidence>
<sequence>MATHPNLQEADNSVLLVVDIQGRLSSAMPATDLQQMLTHGQRLLQAADLLNVPVLLTEQYPQGLGPTQLEISECLPGNARIFSKTGFSCCAADGFKQALADTGRKQVVVIGQEAHVCVLQTALELLSENYQVHVLTDAVCSRQVNHKNYALQRMQQQGVTLSCHESVLFEWLRDARHSHFKTISALLR</sequence>
<dbReference type="EMBL" id="LUUG01000134">
    <property type="protein sequence ID" value="OAH96320.1"/>
    <property type="molecule type" value="Genomic_DNA"/>
</dbReference>
<reference evidence="2 3" key="1">
    <citation type="submission" date="2016-03" db="EMBL/GenBank/DDBJ databases">
        <authorList>
            <person name="Ploux O."/>
        </authorList>
    </citation>
    <scope>NUCLEOTIDE SEQUENCE [LARGE SCALE GENOMIC DNA]</scope>
    <source>
        <strain evidence="2 3">R-45363</strain>
    </source>
</reference>
<dbReference type="GO" id="GO:0016787">
    <property type="term" value="F:hydrolase activity"/>
    <property type="evidence" value="ECO:0007669"/>
    <property type="project" value="UniProtKB-KW"/>
</dbReference>
<dbReference type="CDD" id="cd01012">
    <property type="entry name" value="YcaC_related"/>
    <property type="match status" value="1"/>
</dbReference>
<dbReference type="Gene3D" id="3.40.50.850">
    <property type="entry name" value="Isochorismatase-like"/>
    <property type="match status" value="1"/>
</dbReference>
<dbReference type="Pfam" id="PF00857">
    <property type="entry name" value="Isochorismatase"/>
    <property type="match status" value="1"/>
</dbReference>
<proteinExistence type="predicted"/>
<dbReference type="InterPro" id="IPR000868">
    <property type="entry name" value="Isochorismatase-like_dom"/>
</dbReference>
<comment type="caution">
    <text evidence="2">The sequence shown here is derived from an EMBL/GenBank/DDBJ whole genome shotgun (WGS) entry which is preliminary data.</text>
</comment>
<dbReference type="RefSeq" id="WP_064010844.1">
    <property type="nucleotide sequence ID" value="NZ_LUUG01000134.1"/>
</dbReference>
<organism evidence="2 3">
    <name type="scientific">Methylomonas methanica</name>
    <dbReference type="NCBI Taxonomy" id="421"/>
    <lineage>
        <taxon>Bacteria</taxon>
        <taxon>Pseudomonadati</taxon>
        <taxon>Pseudomonadota</taxon>
        <taxon>Gammaproteobacteria</taxon>
        <taxon>Methylococcales</taxon>
        <taxon>Methylococcaceae</taxon>
        <taxon>Methylomonas</taxon>
    </lineage>
</organism>
<gene>
    <name evidence="2" type="ORF">A1332_22970</name>
</gene>
<dbReference type="AlphaFoldDB" id="A0A177LSJ8"/>
<protein>
    <submittedName>
        <fullName evidence="2">Hydrolase</fullName>
    </submittedName>
</protein>
<dbReference type="OrthoDB" id="9796958at2"/>
<evidence type="ECO:0000313" key="2">
    <source>
        <dbReference type="EMBL" id="OAH96320.1"/>
    </source>
</evidence>
<keyword evidence="2" id="KW-0378">Hydrolase</keyword>
<dbReference type="InterPro" id="IPR036380">
    <property type="entry name" value="Isochorismatase-like_sf"/>
</dbReference>
<dbReference type="Proteomes" id="UP000078090">
    <property type="component" value="Unassembled WGS sequence"/>
</dbReference>
<dbReference type="SUPFAM" id="SSF52499">
    <property type="entry name" value="Isochorismatase-like hydrolases"/>
    <property type="match status" value="1"/>
</dbReference>
<dbReference type="InterPro" id="IPR050993">
    <property type="entry name" value="Isochorismatase_domain"/>
</dbReference>
<evidence type="ECO:0000313" key="3">
    <source>
        <dbReference type="Proteomes" id="UP000078090"/>
    </source>
</evidence>
<dbReference type="PANTHER" id="PTHR14119">
    <property type="entry name" value="HYDROLASE"/>
    <property type="match status" value="1"/>
</dbReference>
<feature type="domain" description="Isochorismatase-like" evidence="1">
    <location>
        <begin position="13"/>
        <end position="165"/>
    </location>
</feature>
<name>A0A177LSJ8_METMH</name>